<name>A0A3B0Z4Y3_9ZZZZ</name>
<dbReference type="PANTHER" id="PTHR43130:SF11">
    <property type="entry name" value="TRANSCRIPTIONAL REGULATORY PROTEIN"/>
    <property type="match status" value="1"/>
</dbReference>
<keyword evidence="1" id="KW-0805">Transcription regulation</keyword>
<dbReference type="GO" id="GO:0003700">
    <property type="term" value="F:DNA-binding transcription factor activity"/>
    <property type="evidence" value="ECO:0007669"/>
    <property type="project" value="InterPro"/>
</dbReference>
<reference evidence="5" key="1">
    <citation type="submission" date="2018-06" db="EMBL/GenBank/DDBJ databases">
        <authorList>
            <person name="Zhirakovskaya E."/>
        </authorList>
    </citation>
    <scope>NUCLEOTIDE SEQUENCE</scope>
</reference>
<dbReference type="Pfam" id="PF12833">
    <property type="entry name" value="HTH_18"/>
    <property type="match status" value="1"/>
</dbReference>
<dbReference type="EMBL" id="UOFO01000144">
    <property type="protein sequence ID" value="VAW88398.1"/>
    <property type="molecule type" value="Genomic_DNA"/>
</dbReference>
<dbReference type="Pfam" id="PF01965">
    <property type="entry name" value="DJ-1_PfpI"/>
    <property type="match status" value="1"/>
</dbReference>
<feature type="domain" description="HTH araC/xylS-type" evidence="4">
    <location>
        <begin position="222"/>
        <end position="321"/>
    </location>
</feature>
<organism evidence="5">
    <name type="scientific">hydrothermal vent metagenome</name>
    <dbReference type="NCBI Taxonomy" id="652676"/>
    <lineage>
        <taxon>unclassified sequences</taxon>
        <taxon>metagenomes</taxon>
        <taxon>ecological metagenomes</taxon>
    </lineage>
</organism>
<dbReference type="GO" id="GO:0043565">
    <property type="term" value="F:sequence-specific DNA binding"/>
    <property type="evidence" value="ECO:0007669"/>
    <property type="project" value="InterPro"/>
</dbReference>
<dbReference type="InterPro" id="IPR029062">
    <property type="entry name" value="Class_I_gatase-like"/>
</dbReference>
<dbReference type="PROSITE" id="PS00041">
    <property type="entry name" value="HTH_ARAC_FAMILY_1"/>
    <property type="match status" value="1"/>
</dbReference>
<accession>A0A3B0Z4Y3</accession>
<protein>
    <recommendedName>
        <fullName evidence="4">HTH araC/xylS-type domain-containing protein</fullName>
    </recommendedName>
</protein>
<dbReference type="PANTHER" id="PTHR43130">
    <property type="entry name" value="ARAC-FAMILY TRANSCRIPTIONAL REGULATOR"/>
    <property type="match status" value="1"/>
</dbReference>
<dbReference type="InterPro" id="IPR018060">
    <property type="entry name" value="HTH_AraC"/>
</dbReference>
<evidence type="ECO:0000313" key="5">
    <source>
        <dbReference type="EMBL" id="VAW88398.1"/>
    </source>
</evidence>
<keyword evidence="3" id="KW-0804">Transcription</keyword>
<evidence type="ECO:0000259" key="4">
    <source>
        <dbReference type="PROSITE" id="PS01124"/>
    </source>
</evidence>
<gene>
    <name evidence="5" type="ORF">MNBD_GAMMA16-322</name>
</gene>
<dbReference type="SUPFAM" id="SSF52317">
    <property type="entry name" value="Class I glutamine amidotransferase-like"/>
    <property type="match status" value="1"/>
</dbReference>
<evidence type="ECO:0000256" key="1">
    <source>
        <dbReference type="ARBA" id="ARBA00023015"/>
    </source>
</evidence>
<proteinExistence type="predicted"/>
<dbReference type="InterPro" id="IPR052158">
    <property type="entry name" value="INH-QAR"/>
</dbReference>
<dbReference type="AlphaFoldDB" id="A0A3B0Z4Y3"/>
<dbReference type="PROSITE" id="PS01124">
    <property type="entry name" value="HTH_ARAC_FAMILY_2"/>
    <property type="match status" value="1"/>
</dbReference>
<dbReference type="SUPFAM" id="SSF46689">
    <property type="entry name" value="Homeodomain-like"/>
    <property type="match status" value="2"/>
</dbReference>
<dbReference type="CDD" id="cd03138">
    <property type="entry name" value="GATase1_AraC_2"/>
    <property type="match status" value="1"/>
</dbReference>
<dbReference type="Gene3D" id="3.40.50.880">
    <property type="match status" value="1"/>
</dbReference>
<keyword evidence="2" id="KW-0238">DNA-binding</keyword>
<dbReference type="InterPro" id="IPR002818">
    <property type="entry name" value="DJ-1/PfpI"/>
</dbReference>
<dbReference type="Gene3D" id="1.10.10.60">
    <property type="entry name" value="Homeodomain-like"/>
    <property type="match status" value="2"/>
</dbReference>
<evidence type="ECO:0000256" key="3">
    <source>
        <dbReference type="ARBA" id="ARBA00023163"/>
    </source>
</evidence>
<dbReference type="SMART" id="SM00342">
    <property type="entry name" value="HTH_ARAC"/>
    <property type="match status" value="1"/>
</dbReference>
<sequence length="327" mass="37604">MKKVVVLAFNNCLTSSVIGVLDVLEICNNFWKVQENTERNYFEVRLSTVHGMPISSFNSIPINPMNSLNEIKNADLIIIPPVMDKIDQAIKENSYLIPWLIDLHSRGSTIASICTGIFFLGESGLLNGRKATTNPLVAPLFQKYYPKVQLDLCQILIDEGDIITSGPTYAFVDLMVYLVEKYCGLEVALQCSKLLLHDKNRSKQMPYFMSSIPRSHQDEEIRNVQDWLEDNCTKSILTIESVASQFNMSPRNMVRRFRKETGYTPLVYLQKLRVDFAKKKLERTQLSIEEITYETGYTDSKSFGRLFKKHTSLSLSEYRKRFSSRYT</sequence>
<evidence type="ECO:0000256" key="2">
    <source>
        <dbReference type="ARBA" id="ARBA00023125"/>
    </source>
</evidence>
<dbReference type="InterPro" id="IPR009057">
    <property type="entry name" value="Homeodomain-like_sf"/>
</dbReference>
<dbReference type="InterPro" id="IPR018062">
    <property type="entry name" value="HTH_AraC-typ_CS"/>
</dbReference>